<keyword evidence="2" id="KW-0238">DNA-binding</keyword>
<evidence type="ECO:0000256" key="2">
    <source>
        <dbReference type="ARBA" id="ARBA00023125"/>
    </source>
</evidence>
<dbReference type="PRINTS" id="PR01727">
    <property type="entry name" value="DNABINDINGHU"/>
</dbReference>
<dbReference type="GO" id="GO:0003677">
    <property type="term" value="F:DNA binding"/>
    <property type="evidence" value="ECO:0007669"/>
    <property type="project" value="UniProtKB-KW"/>
</dbReference>
<dbReference type="GO" id="GO:0030527">
    <property type="term" value="F:structural constituent of chromatin"/>
    <property type="evidence" value="ECO:0007669"/>
    <property type="project" value="InterPro"/>
</dbReference>
<comment type="caution">
    <text evidence="4">The sequence shown here is derived from an EMBL/GenBank/DDBJ whole genome shotgun (WGS) entry which is preliminary data.</text>
</comment>
<evidence type="ECO:0000256" key="1">
    <source>
        <dbReference type="ARBA" id="ARBA00010529"/>
    </source>
</evidence>
<proteinExistence type="inferred from homology"/>
<keyword evidence="5" id="KW-1185">Reference proteome</keyword>
<dbReference type="InterPro" id="IPR000119">
    <property type="entry name" value="Hist_DNA-bd"/>
</dbReference>
<evidence type="ECO:0000313" key="5">
    <source>
        <dbReference type="Proteomes" id="UP001157947"/>
    </source>
</evidence>
<dbReference type="EMBL" id="FXTX01000001">
    <property type="protein sequence ID" value="SMP00518.1"/>
    <property type="molecule type" value="Genomic_DNA"/>
</dbReference>
<dbReference type="Pfam" id="PF00216">
    <property type="entry name" value="Bac_DNA_binding"/>
    <property type="match status" value="1"/>
</dbReference>
<dbReference type="PANTHER" id="PTHR33175">
    <property type="entry name" value="DNA-BINDING PROTEIN HU"/>
    <property type="match status" value="1"/>
</dbReference>
<dbReference type="RefSeq" id="WP_265133573.1">
    <property type="nucleotide sequence ID" value="NZ_FXTX01000001.1"/>
</dbReference>
<sequence length="99" mass="11192">MTRADIVEAIHKSGKVDLSKRQISQLVNATFDIISEYLSEPEENKKVMISGFGAFIIKKRKSKIGRNPKTKEEKVIPERYGLSFKAGKNLKEALKKGKK</sequence>
<dbReference type="GO" id="GO:0005829">
    <property type="term" value="C:cytosol"/>
    <property type="evidence" value="ECO:0007669"/>
    <property type="project" value="TreeGrafter"/>
</dbReference>
<comment type="similarity">
    <text evidence="1 3">Belongs to the bacterial histone-like protein family.</text>
</comment>
<dbReference type="InterPro" id="IPR010992">
    <property type="entry name" value="IHF-like_DNA-bd_dom_sf"/>
</dbReference>
<dbReference type="SMART" id="SM00411">
    <property type="entry name" value="BHL"/>
    <property type="match status" value="1"/>
</dbReference>
<organism evidence="4 5">
    <name type="scientific">Venenivibrio stagnispumantis</name>
    <dbReference type="NCBI Taxonomy" id="407998"/>
    <lineage>
        <taxon>Bacteria</taxon>
        <taxon>Pseudomonadati</taxon>
        <taxon>Aquificota</taxon>
        <taxon>Aquificia</taxon>
        <taxon>Aquificales</taxon>
        <taxon>Hydrogenothermaceae</taxon>
        <taxon>Venenivibrio</taxon>
    </lineage>
</organism>
<evidence type="ECO:0000256" key="3">
    <source>
        <dbReference type="RuleBase" id="RU003939"/>
    </source>
</evidence>
<evidence type="ECO:0000313" key="4">
    <source>
        <dbReference type="EMBL" id="SMP00518.1"/>
    </source>
</evidence>
<accession>A0AA45WII2</accession>
<gene>
    <name evidence="4" type="ORF">SAMN06264868_101120</name>
</gene>
<dbReference type="AlphaFoldDB" id="A0AA45WII2"/>
<dbReference type="Proteomes" id="UP001157947">
    <property type="component" value="Unassembled WGS sequence"/>
</dbReference>
<dbReference type="SUPFAM" id="SSF47729">
    <property type="entry name" value="IHF-like DNA-binding proteins"/>
    <property type="match status" value="1"/>
</dbReference>
<name>A0AA45WII2_9AQUI</name>
<reference evidence="4" key="1">
    <citation type="submission" date="2017-05" db="EMBL/GenBank/DDBJ databases">
        <authorList>
            <person name="Varghese N."/>
            <person name="Submissions S."/>
        </authorList>
    </citation>
    <scope>NUCLEOTIDE SEQUENCE</scope>
    <source>
        <strain evidence="4">DSM 18763</strain>
    </source>
</reference>
<protein>
    <submittedName>
        <fullName evidence="4">Integration host factor subunit alpha</fullName>
    </submittedName>
</protein>
<dbReference type="PANTHER" id="PTHR33175:SF2">
    <property type="entry name" value="INTEGRATION HOST FACTOR SUBUNIT ALPHA"/>
    <property type="match status" value="1"/>
</dbReference>
<dbReference type="Gene3D" id="4.10.520.10">
    <property type="entry name" value="IHF-like DNA-binding proteins"/>
    <property type="match status" value="1"/>
</dbReference>